<dbReference type="Pfam" id="PF00078">
    <property type="entry name" value="RVT_1"/>
    <property type="match status" value="1"/>
</dbReference>
<evidence type="ECO:0000313" key="3">
    <source>
        <dbReference type="Proteomes" id="UP000287224"/>
    </source>
</evidence>
<evidence type="ECO:0000313" key="2">
    <source>
        <dbReference type="EMBL" id="GCE07834.1"/>
    </source>
</evidence>
<dbReference type="PANTHER" id="PTHR33642">
    <property type="entry name" value="COX1/OXI3 INTRON 1 PROTEIN-RELATED"/>
    <property type="match status" value="1"/>
</dbReference>
<organism evidence="2 3">
    <name type="scientific">Dictyobacter aurantiacus</name>
    <dbReference type="NCBI Taxonomy" id="1936993"/>
    <lineage>
        <taxon>Bacteria</taxon>
        <taxon>Bacillati</taxon>
        <taxon>Chloroflexota</taxon>
        <taxon>Ktedonobacteria</taxon>
        <taxon>Ktedonobacterales</taxon>
        <taxon>Dictyobacteraceae</taxon>
        <taxon>Dictyobacter</taxon>
    </lineage>
</organism>
<dbReference type="AlphaFoldDB" id="A0A401ZLY7"/>
<feature type="domain" description="Reverse transcriptase" evidence="1">
    <location>
        <begin position="1"/>
        <end position="111"/>
    </location>
</feature>
<dbReference type="GO" id="GO:0003964">
    <property type="term" value="F:RNA-directed DNA polymerase activity"/>
    <property type="evidence" value="ECO:0007669"/>
    <property type="project" value="TreeGrafter"/>
</dbReference>
<dbReference type="InterPro" id="IPR000477">
    <property type="entry name" value="RT_dom"/>
</dbReference>
<dbReference type="Proteomes" id="UP000287224">
    <property type="component" value="Unassembled WGS sequence"/>
</dbReference>
<comment type="caution">
    <text evidence="2">The sequence shown here is derived from an EMBL/GenBank/DDBJ whole genome shotgun (WGS) entry which is preliminary data.</text>
</comment>
<reference evidence="3" key="1">
    <citation type="submission" date="2018-12" db="EMBL/GenBank/DDBJ databases">
        <title>Tengunoibacter tsumagoiensis gen. nov., sp. nov., Dictyobacter kobayashii sp. nov., D. alpinus sp. nov., and D. joshuensis sp. nov. and description of Dictyobacteraceae fam. nov. within the order Ktedonobacterales isolated from Tengu-no-mugimeshi.</title>
        <authorList>
            <person name="Wang C.M."/>
            <person name="Zheng Y."/>
            <person name="Sakai Y."/>
            <person name="Toyoda A."/>
            <person name="Minakuchi Y."/>
            <person name="Abe K."/>
            <person name="Yokota A."/>
            <person name="Yabe S."/>
        </authorList>
    </citation>
    <scope>NUCLEOTIDE SEQUENCE [LARGE SCALE GENOMIC DNA]</scope>
    <source>
        <strain evidence="3">S-27</strain>
    </source>
</reference>
<dbReference type="GO" id="GO:0006315">
    <property type="term" value="P:homing of group II introns"/>
    <property type="evidence" value="ECO:0007669"/>
    <property type="project" value="TreeGrafter"/>
</dbReference>
<dbReference type="InterPro" id="IPR043502">
    <property type="entry name" value="DNA/RNA_pol_sf"/>
</dbReference>
<gene>
    <name evidence="2" type="ORF">KDAU_51630</name>
</gene>
<name>A0A401ZLY7_9CHLR</name>
<dbReference type="GO" id="GO:0006397">
    <property type="term" value="P:mRNA processing"/>
    <property type="evidence" value="ECO:0007669"/>
    <property type="project" value="InterPro"/>
</dbReference>
<dbReference type="EMBL" id="BIFQ01000002">
    <property type="protein sequence ID" value="GCE07834.1"/>
    <property type="molecule type" value="Genomic_DNA"/>
</dbReference>
<dbReference type="PANTHER" id="PTHR33642:SF4">
    <property type="entry name" value="COX1_OXI3 INTRON 1 PROTEIN-RELATED"/>
    <property type="match status" value="1"/>
</dbReference>
<dbReference type="Pfam" id="PF21368">
    <property type="entry name" value="AI2M-like_HNH"/>
    <property type="match status" value="1"/>
</dbReference>
<protein>
    <recommendedName>
        <fullName evidence="1">Reverse transcriptase domain-containing protein</fullName>
    </recommendedName>
</protein>
<evidence type="ECO:0000259" key="1">
    <source>
        <dbReference type="PROSITE" id="PS50878"/>
    </source>
</evidence>
<accession>A0A401ZLY7</accession>
<dbReference type="InterPro" id="IPR024937">
    <property type="entry name" value="Domain_X"/>
</dbReference>
<dbReference type="SUPFAM" id="SSF56672">
    <property type="entry name" value="DNA/RNA polymerases"/>
    <property type="match status" value="1"/>
</dbReference>
<proteinExistence type="predicted"/>
<dbReference type="Pfam" id="PF01348">
    <property type="entry name" value="Intron_maturas2"/>
    <property type="match status" value="1"/>
</dbReference>
<dbReference type="PROSITE" id="PS50878">
    <property type="entry name" value="RT_POL"/>
    <property type="match status" value="1"/>
</dbReference>
<sequence length="384" mass="44389">MTYEYKRLRKAKWRAKKKARATGAWKKYKQLQQQMLQTDATDPMDPGYRRLHYIRYADDFLVGINGNKAEAEALKNWLGEYLREELQLELSAEKTVVTNAKNRVRFLGYDIKRWSGKRILRFQTQQGVKTQRTGAYQLTLLMPVDKTIKFAQEYGDTNSWQGKHRNKLLNLSELEILMTYNAEVRGFLGYYSLADNLADAAGGVLWITMTSFFCTLAGKRQCSIKKVTKSLKKGPNRYVICLEKEGKGTKEYELITSTSQLKKRKVTYGSVDLIPKTWVYQSRNELSKRLLASECEWCGIRGTQVEVHHVRKLGNLEGKTPWERQMIERRRKTMVLCVECHDELHTGTLSEKKKKLRKIRRAGYAETCKSGSEGVSVKPDIAIC</sequence>
<dbReference type="InterPro" id="IPR049030">
    <property type="entry name" value="AI2M-like_HNH"/>
</dbReference>
<keyword evidence="3" id="KW-1185">Reference proteome</keyword>